<reference evidence="6" key="1">
    <citation type="submission" date="2023-03" db="EMBL/GenBank/DDBJ databases">
        <authorList>
            <person name="Steffen K."/>
            <person name="Cardenas P."/>
        </authorList>
    </citation>
    <scope>NUCLEOTIDE SEQUENCE</scope>
</reference>
<keyword evidence="2" id="KW-0853">WD repeat</keyword>
<evidence type="ECO:0000256" key="3">
    <source>
        <dbReference type="ARBA" id="ARBA00022737"/>
    </source>
</evidence>
<evidence type="ECO:0000313" key="7">
    <source>
        <dbReference type="Proteomes" id="UP001174909"/>
    </source>
</evidence>
<proteinExistence type="predicted"/>
<dbReference type="Gene3D" id="2.130.10.10">
    <property type="entry name" value="YVTN repeat-like/Quinoprotein amine dehydrogenase"/>
    <property type="match status" value="2"/>
</dbReference>
<dbReference type="Proteomes" id="UP001174909">
    <property type="component" value="Unassembled WGS sequence"/>
</dbReference>
<accession>A0AA35R1W4</accession>
<keyword evidence="4" id="KW-0969">Cilium</keyword>
<evidence type="ECO:0000256" key="5">
    <source>
        <dbReference type="ARBA" id="ARBA00023273"/>
    </source>
</evidence>
<dbReference type="InterPro" id="IPR036322">
    <property type="entry name" value="WD40_repeat_dom_sf"/>
</dbReference>
<evidence type="ECO:0000256" key="2">
    <source>
        <dbReference type="ARBA" id="ARBA00022574"/>
    </source>
</evidence>
<comment type="caution">
    <text evidence="6">The sequence shown here is derived from an EMBL/GenBank/DDBJ whole genome shotgun (WGS) entry which is preliminary data.</text>
</comment>
<gene>
    <name evidence="6" type="ORF">GBAR_LOCUS2753</name>
</gene>
<evidence type="ECO:0000256" key="1">
    <source>
        <dbReference type="ARBA" id="ARBA00004138"/>
    </source>
</evidence>
<dbReference type="EMBL" id="CASHTH010000380">
    <property type="protein sequence ID" value="CAI7999617.1"/>
    <property type="molecule type" value="Genomic_DNA"/>
</dbReference>
<evidence type="ECO:0000313" key="6">
    <source>
        <dbReference type="EMBL" id="CAI7999617.1"/>
    </source>
</evidence>
<comment type="subcellular location">
    <subcellularLocation>
        <location evidence="1">Cell projection</location>
        <location evidence="1">Cilium</location>
    </subcellularLocation>
</comment>
<keyword evidence="3" id="KW-0677">Repeat</keyword>
<dbReference type="GO" id="GO:0005930">
    <property type="term" value="C:axoneme"/>
    <property type="evidence" value="ECO:0007669"/>
    <property type="project" value="TreeGrafter"/>
</dbReference>
<dbReference type="InterPro" id="IPR001680">
    <property type="entry name" value="WD40_rpt"/>
</dbReference>
<dbReference type="GO" id="GO:0036064">
    <property type="term" value="C:ciliary basal body"/>
    <property type="evidence" value="ECO:0007669"/>
    <property type="project" value="TreeGrafter"/>
</dbReference>
<dbReference type="SMART" id="SM00320">
    <property type="entry name" value="WD40"/>
    <property type="match status" value="3"/>
</dbReference>
<sequence>MMGVARAGGGGLVLGLGTTSGQVFLVSIVSDNLLWLPLEVPDTSGKRRVKCLSWLVKSPDQLYLATGYSGGLVAVWRIDLNKADSQVEHSVVGRLQDTKADITLTSWAPDERVQAVGTVMGEVVFYVSGPGSSSGWQCSQKLGCGGSAITCAAWMTNSRIEHSVVGRLQDTKADITLTSWAPDNRVLAVGTVMGEVVFYVSGPDSSSGWQCSQKLGCGGSAITCAAWMTNSSILAVGGTDDSIHILQRRQSPVTSTPTNTQSSLFSYFKPVDADKYVYTHWLRGFGVLVLFTNTNRDVDITYYTFLPTDTS</sequence>
<dbReference type="Pfam" id="PF00400">
    <property type="entry name" value="WD40"/>
    <property type="match status" value="1"/>
</dbReference>
<dbReference type="SUPFAM" id="SSF50978">
    <property type="entry name" value="WD40 repeat-like"/>
    <property type="match status" value="1"/>
</dbReference>
<organism evidence="6 7">
    <name type="scientific">Geodia barretti</name>
    <name type="common">Barrett's horny sponge</name>
    <dbReference type="NCBI Taxonomy" id="519541"/>
    <lineage>
        <taxon>Eukaryota</taxon>
        <taxon>Metazoa</taxon>
        <taxon>Porifera</taxon>
        <taxon>Demospongiae</taxon>
        <taxon>Heteroscleromorpha</taxon>
        <taxon>Tetractinellida</taxon>
        <taxon>Astrophorina</taxon>
        <taxon>Geodiidae</taxon>
        <taxon>Geodia</taxon>
    </lineage>
</organism>
<name>A0AA35R1W4_GEOBA</name>
<evidence type="ECO:0000256" key="4">
    <source>
        <dbReference type="ARBA" id="ARBA00023069"/>
    </source>
</evidence>
<dbReference type="GO" id="GO:0042073">
    <property type="term" value="P:intraciliary transport"/>
    <property type="evidence" value="ECO:0007669"/>
    <property type="project" value="TreeGrafter"/>
</dbReference>
<dbReference type="InterPro" id="IPR015943">
    <property type="entry name" value="WD40/YVTN_repeat-like_dom_sf"/>
</dbReference>
<dbReference type="PANTHER" id="PTHR15722">
    <property type="entry name" value="IFT140/172-RELATED"/>
    <property type="match status" value="1"/>
</dbReference>
<dbReference type="AlphaFoldDB" id="A0AA35R1W4"/>
<keyword evidence="7" id="KW-1185">Reference proteome</keyword>
<protein>
    <submittedName>
        <fullName evidence="6">Uncharacterized protein</fullName>
    </submittedName>
</protein>
<keyword evidence="5" id="KW-0966">Cell projection</keyword>